<dbReference type="OrthoDB" id="2917465at2759"/>
<organism evidence="3 4">
    <name type="scientific">Jaminaea rosea</name>
    <dbReference type="NCBI Taxonomy" id="1569628"/>
    <lineage>
        <taxon>Eukaryota</taxon>
        <taxon>Fungi</taxon>
        <taxon>Dikarya</taxon>
        <taxon>Basidiomycota</taxon>
        <taxon>Ustilaginomycotina</taxon>
        <taxon>Exobasidiomycetes</taxon>
        <taxon>Microstromatales</taxon>
        <taxon>Microstromatales incertae sedis</taxon>
        <taxon>Jaminaea</taxon>
    </lineage>
</organism>
<dbReference type="SMART" id="SM00088">
    <property type="entry name" value="PINT"/>
    <property type="match status" value="1"/>
</dbReference>
<dbReference type="InterPro" id="IPR036390">
    <property type="entry name" value="WH_DNA-bd_sf"/>
</dbReference>
<dbReference type="InterPro" id="IPR035298">
    <property type="entry name" value="PSMD13"/>
</dbReference>
<accession>A0A316UM51</accession>
<dbReference type="Pfam" id="PF01399">
    <property type="entry name" value="PCI"/>
    <property type="match status" value="1"/>
</dbReference>
<dbReference type="PANTHER" id="PTHR10539">
    <property type="entry name" value="26S PROTEASOME NON-ATPASE REGULATORY SUBUNIT 13"/>
    <property type="match status" value="1"/>
</dbReference>
<dbReference type="Proteomes" id="UP000245884">
    <property type="component" value="Unassembled WGS sequence"/>
</dbReference>
<proteinExistence type="inferred from homology"/>
<dbReference type="EMBL" id="KZ819672">
    <property type="protein sequence ID" value="PWN26337.1"/>
    <property type="molecule type" value="Genomic_DNA"/>
</dbReference>
<dbReference type="PROSITE" id="PS50250">
    <property type="entry name" value="PCI"/>
    <property type="match status" value="1"/>
</dbReference>
<evidence type="ECO:0000313" key="4">
    <source>
        <dbReference type="Proteomes" id="UP000245884"/>
    </source>
</evidence>
<dbReference type="InterPro" id="IPR000717">
    <property type="entry name" value="PCI_dom"/>
</dbReference>
<evidence type="ECO:0000313" key="3">
    <source>
        <dbReference type="EMBL" id="PWN26337.1"/>
    </source>
</evidence>
<comment type="similarity">
    <text evidence="1">Belongs to the proteasome subunit S11 family.</text>
</comment>
<dbReference type="SUPFAM" id="SSF46785">
    <property type="entry name" value="Winged helix' DNA-binding domain"/>
    <property type="match status" value="1"/>
</dbReference>
<dbReference type="GeneID" id="37028466"/>
<sequence length="129" mass="14093">MPFLRQKICLMALVESVSKRESAQRAALPFEVVARETGLPEDEVEHLVMKALSLGLIKGSLDQARARVCVEWVQPRVLEMEQLKALRGKLGAWLERVKDTSRFVQGQQEGVGAGVGANGAARGQEAIVV</sequence>
<gene>
    <name evidence="3" type="ORF">BDZ90DRAFT_233469</name>
</gene>
<dbReference type="AlphaFoldDB" id="A0A316UM51"/>
<dbReference type="GO" id="GO:0005829">
    <property type="term" value="C:cytosol"/>
    <property type="evidence" value="ECO:0007669"/>
    <property type="project" value="TreeGrafter"/>
</dbReference>
<protein>
    <recommendedName>
        <fullName evidence="2">PCI domain-containing protein</fullName>
    </recommendedName>
</protein>
<reference evidence="3 4" key="1">
    <citation type="journal article" date="2018" name="Mol. Biol. Evol.">
        <title>Broad Genomic Sampling Reveals a Smut Pathogenic Ancestry of the Fungal Clade Ustilaginomycotina.</title>
        <authorList>
            <person name="Kijpornyongpan T."/>
            <person name="Mondo S.J."/>
            <person name="Barry K."/>
            <person name="Sandor L."/>
            <person name="Lee J."/>
            <person name="Lipzen A."/>
            <person name="Pangilinan J."/>
            <person name="LaButti K."/>
            <person name="Hainaut M."/>
            <person name="Henrissat B."/>
            <person name="Grigoriev I.V."/>
            <person name="Spatafora J.W."/>
            <person name="Aime M.C."/>
        </authorList>
    </citation>
    <scope>NUCLEOTIDE SEQUENCE [LARGE SCALE GENOMIC DNA]</scope>
    <source>
        <strain evidence="3 4">MCA 5214</strain>
    </source>
</reference>
<feature type="domain" description="PCI" evidence="2">
    <location>
        <begin position="1"/>
        <end position="75"/>
    </location>
</feature>
<dbReference type="GO" id="GO:0008541">
    <property type="term" value="C:proteasome regulatory particle, lid subcomplex"/>
    <property type="evidence" value="ECO:0007669"/>
    <property type="project" value="TreeGrafter"/>
</dbReference>
<dbReference type="PANTHER" id="PTHR10539:SF0">
    <property type="entry name" value="26S PROTEASOME NON-ATPASE REGULATORY SUBUNIT 13"/>
    <property type="match status" value="1"/>
</dbReference>
<evidence type="ECO:0000256" key="1">
    <source>
        <dbReference type="ARBA" id="ARBA00006207"/>
    </source>
</evidence>
<evidence type="ECO:0000259" key="2">
    <source>
        <dbReference type="PROSITE" id="PS50250"/>
    </source>
</evidence>
<dbReference type="STRING" id="1569628.A0A316UM51"/>
<dbReference type="RefSeq" id="XP_025360949.1">
    <property type="nucleotide sequence ID" value="XM_025506643.1"/>
</dbReference>
<dbReference type="GO" id="GO:0006511">
    <property type="term" value="P:ubiquitin-dependent protein catabolic process"/>
    <property type="evidence" value="ECO:0007669"/>
    <property type="project" value="TreeGrafter"/>
</dbReference>
<dbReference type="GO" id="GO:0005198">
    <property type="term" value="F:structural molecule activity"/>
    <property type="evidence" value="ECO:0007669"/>
    <property type="project" value="TreeGrafter"/>
</dbReference>
<name>A0A316UM51_9BASI</name>
<keyword evidence="4" id="KW-1185">Reference proteome</keyword>
<dbReference type="GO" id="GO:0005634">
    <property type="term" value="C:nucleus"/>
    <property type="evidence" value="ECO:0007669"/>
    <property type="project" value="TreeGrafter"/>
</dbReference>